<dbReference type="GO" id="GO:0008146">
    <property type="term" value="F:sulfotransferase activity"/>
    <property type="evidence" value="ECO:0007669"/>
    <property type="project" value="InterPro"/>
</dbReference>
<protein>
    <submittedName>
        <fullName evidence="4">SULT1</fullName>
        <ecNumber evidence="4">2.8.2.-</ecNumber>
    </submittedName>
</protein>
<comment type="similarity">
    <text evidence="1">Belongs to the sulfotransferase 1 family.</text>
</comment>
<feature type="domain" description="Sulfotransferase" evidence="3">
    <location>
        <begin position="50"/>
        <end position="285"/>
    </location>
</feature>
<gene>
    <name evidence="4" type="ORF">MCOR_140</name>
</gene>
<dbReference type="InterPro" id="IPR027417">
    <property type="entry name" value="P-loop_NTPase"/>
</dbReference>
<dbReference type="InterPro" id="IPR000863">
    <property type="entry name" value="Sulfotransferase_dom"/>
</dbReference>
<dbReference type="Pfam" id="PF00685">
    <property type="entry name" value="Sulfotransfer_1"/>
    <property type="match status" value="1"/>
</dbReference>
<evidence type="ECO:0000259" key="3">
    <source>
        <dbReference type="Pfam" id="PF00685"/>
    </source>
</evidence>
<keyword evidence="2 4" id="KW-0808">Transferase</keyword>
<keyword evidence="5" id="KW-1185">Reference proteome</keyword>
<dbReference type="AlphaFoldDB" id="A0A6J7ZTD6"/>
<dbReference type="PANTHER" id="PTHR11783">
    <property type="entry name" value="SULFOTRANSFERASE SULT"/>
    <property type="match status" value="1"/>
</dbReference>
<reference evidence="4 5" key="1">
    <citation type="submission" date="2020-06" db="EMBL/GenBank/DDBJ databases">
        <authorList>
            <person name="Li R."/>
            <person name="Bekaert M."/>
        </authorList>
    </citation>
    <scope>NUCLEOTIDE SEQUENCE [LARGE SCALE GENOMIC DNA]</scope>
    <source>
        <strain evidence="5">wild</strain>
    </source>
</reference>
<sequence>MEKLKELRNTTKQIPLPEFEGVRFPAVIPIRKKGVEKALQDVREIQSRESDIMICTYPKSGTHWVNEVTNMLIRNKTELDTVTKVSTMLEVIPDLSVLDALPSPRLLNTHCSFKYLPKKHIENRCKIIHIIRNPKDVCISFYYHAKSDPVLDFTGSWDDFFEMWMSDKCPYGSWYNYEKEMEQAEKDFPGMIFTCYFEEMKKDDTGEIQRLANFLEIPCTEKTIANIAETTSFNNMQQNKLDITKVVSGKGFIYRKGEIGDWKNHFTVAQNERFDVQYTERFKGSSYKSFFEQIKET</sequence>
<dbReference type="EMBL" id="CACVKT020000043">
    <property type="protein sequence ID" value="CAC5355295.1"/>
    <property type="molecule type" value="Genomic_DNA"/>
</dbReference>
<evidence type="ECO:0000313" key="5">
    <source>
        <dbReference type="Proteomes" id="UP000507470"/>
    </source>
</evidence>
<accession>A0A6J7ZTD6</accession>
<dbReference type="Proteomes" id="UP000507470">
    <property type="component" value="Unassembled WGS sequence"/>
</dbReference>
<name>A0A6J7ZTD6_MYTCO</name>
<evidence type="ECO:0000256" key="1">
    <source>
        <dbReference type="ARBA" id="ARBA00005771"/>
    </source>
</evidence>
<proteinExistence type="inferred from homology"/>
<dbReference type="SUPFAM" id="SSF52540">
    <property type="entry name" value="P-loop containing nucleoside triphosphate hydrolases"/>
    <property type="match status" value="1"/>
</dbReference>
<dbReference type="EC" id="2.8.2.-" evidence="4"/>
<evidence type="ECO:0000256" key="2">
    <source>
        <dbReference type="ARBA" id="ARBA00022679"/>
    </source>
</evidence>
<organism evidence="4 5">
    <name type="scientific">Mytilus coruscus</name>
    <name type="common">Sea mussel</name>
    <dbReference type="NCBI Taxonomy" id="42192"/>
    <lineage>
        <taxon>Eukaryota</taxon>
        <taxon>Metazoa</taxon>
        <taxon>Spiralia</taxon>
        <taxon>Lophotrochozoa</taxon>
        <taxon>Mollusca</taxon>
        <taxon>Bivalvia</taxon>
        <taxon>Autobranchia</taxon>
        <taxon>Pteriomorphia</taxon>
        <taxon>Mytilida</taxon>
        <taxon>Mytiloidea</taxon>
        <taxon>Mytilidae</taxon>
        <taxon>Mytilinae</taxon>
        <taxon>Mytilus</taxon>
    </lineage>
</organism>
<evidence type="ECO:0000313" key="4">
    <source>
        <dbReference type="EMBL" id="CAC5355295.1"/>
    </source>
</evidence>
<dbReference type="OrthoDB" id="6341251at2759"/>
<dbReference type="Gene3D" id="3.40.50.300">
    <property type="entry name" value="P-loop containing nucleotide triphosphate hydrolases"/>
    <property type="match status" value="1"/>
</dbReference>